<name>A0A2G5B6K5_COERN</name>
<dbReference type="OrthoDB" id="77601at2759"/>
<dbReference type="GO" id="GO:0005737">
    <property type="term" value="C:cytoplasm"/>
    <property type="evidence" value="ECO:0007669"/>
    <property type="project" value="TreeGrafter"/>
</dbReference>
<sequence>MESNSANTQKATVIKQENTNCYVAVHIGAGYHSKQNAEQYKKVIKAACNAAMGILKQGQSANAGVESAIKVLEDAPITNAGIGSNLNRRGQVECDASIMCTDPNAFGAVGAVTLICNPIQAANAIMGVSSKGPDSRAGLIPPMFLVGHGAESWAEKHGIPTNTNRRHMITEDSLEKYSEYMERAFPAHNQPAGTSIMQINDDDDLMLDTVGAVCIDNRGVISAGVSSGGIALKYPGRIGEAAMFGCGSWAELQLASDNNLARVSGCSVSGTGEQIMRSMLAQDCAQRSEDIFTALHECFERFCTNPSLAMYPQKSAGLILIRQDLDKGSTGKQKKTW</sequence>
<reference evidence="3 4" key="1">
    <citation type="journal article" date="2015" name="Genome Biol. Evol.">
        <title>Phylogenomic analyses indicate that early fungi evolved digesting cell walls of algal ancestors of land plants.</title>
        <authorList>
            <person name="Chang Y."/>
            <person name="Wang S."/>
            <person name="Sekimoto S."/>
            <person name="Aerts A.L."/>
            <person name="Choi C."/>
            <person name="Clum A."/>
            <person name="LaButti K.M."/>
            <person name="Lindquist E.A."/>
            <person name="Yee Ngan C."/>
            <person name="Ohm R.A."/>
            <person name="Salamov A.A."/>
            <person name="Grigoriev I.V."/>
            <person name="Spatafora J.W."/>
            <person name="Berbee M.L."/>
        </authorList>
    </citation>
    <scope>NUCLEOTIDE SEQUENCE [LARGE SCALE GENOMIC DNA]</scope>
    <source>
        <strain evidence="3 4">NRRL 1564</strain>
    </source>
</reference>
<evidence type="ECO:0000313" key="4">
    <source>
        <dbReference type="Proteomes" id="UP000242474"/>
    </source>
</evidence>
<dbReference type="GO" id="GO:0051604">
    <property type="term" value="P:protein maturation"/>
    <property type="evidence" value="ECO:0007669"/>
    <property type="project" value="TreeGrafter"/>
</dbReference>
<dbReference type="EMBL" id="KZ303515">
    <property type="protein sequence ID" value="PIA14638.1"/>
    <property type="molecule type" value="Genomic_DNA"/>
</dbReference>
<keyword evidence="4" id="KW-1185">Reference proteome</keyword>
<dbReference type="InterPro" id="IPR037464">
    <property type="entry name" value="Taspase1"/>
</dbReference>
<protein>
    <submittedName>
        <fullName evidence="3">N-terminal nucleophile aminohydrolase</fullName>
    </submittedName>
</protein>
<evidence type="ECO:0000313" key="3">
    <source>
        <dbReference type="EMBL" id="PIA14638.1"/>
    </source>
</evidence>
<dbReference type="CDD" id="cd04514">
    <property type="entry name" value="Taspase1_like"/>
    <property type="match status" value="1"/>
</dbReference>
<keyword evidence="3" id="KW-0378">Hydrolase</keyword>
<evidence type="ECO:0000256" key="2">
    <source>
        <dbReference type="PIRSR" id="PIRSR600246-3"/>
    </source>
</evidence>
<feature type="site" description="Cleavage; by autolysis" evidence="2">
    <location>
        <begin position="208"/>
        <end position="209"/>
    </location>
</feature>
<feature type="active site" description="Nucleophile" evidence="1">
    <location>
        <position position="209"/>
    </location>
</feature>
<dbReference type="STRING" id="763665.A0A2G5B6K5"/>
<gene>
    <name evidence="3" type="ORF">COEREDRAFT_46589</name>
</gene>
<dbReference type="InterPro" id="IPR029055">
    <property type="entry name" value="Ntn_hydrolases_N"/>
</dbReference>
<organism evidence="3 4">
    <name type="scientific">Coemansia reversa (strain ATCC 12441 / NRRL 1564)</name>
    <dbReference type="NCBI Taxonomy" id="763665"/>
    <lineage>
        <taxon>Eukaryota</taxon>
        <taxon>Fungi</taxon>
        <taxon>Fungi incertae sedis</taxon>
        <taxon>Zoopagomycota</taxon>
        <taxon>Kickxellomycotina</taxon>
        <taxon>Kickxellomycetes</taxon>
        <taxon>Kickxellales</taxon>
        <taxon>Kickxellaceae</taxon>
        <taxon>Coemansia</taxon>
    </lineage>
</organism>
<dbReference type="Proteomes" id="UP000242474">
    <property type="component" value="Unassembled WGS sequence"/>
</dbReference>
<dbReference type="Pfam" id="PF01112">
    <property type="entry name" value="Asparaginase_2"/>
    <property type="match status" value="1"/>
</dbReference>
<proteinExistence type="predicted"/>
<evidence type="ECO:0000256" key="1">
    <source>
        <dbReference type="PIRSR" id="PIRSR600246-1"/>
    </source>
</evidence>
<dbReference type="GO" id="GO:0004298">
    <property type="term" value="F:threonine-type endopeptidase activity"/>
    <property type="evidence" value="ECO:0007669"/>
    <property type="project" value="InterPro"/>
</dbReference>
<accession>A0A2G5B6K5</accession>
<dbReference type="PANTHER" id="PTHR10188">
    <property type="entry name" value="L-ASPARAGINASE"/>
    <property type="match status" value="1"/>
</dbReference>
<dbReference type="InterPro" id="IPR000246">
    <property type="entry name" value="Peptidase_T2"/>
</dbReference>
<dbReference type="SUPFAM" id="SSF56235">
    <property type="entry name" value="N-terminal nucleophile aminohydrolases (Ntn hydrolases)"/>
    <property type="match status" value="1"/>
</dbReference>
<dbReference type="Gene3D" id="3.60.20.30">
    <property type="entry name" value="(Glycosyl)asparaginase"/>
    <property type="match status" value="1"/>
</dbReference>
<dbReference type="PANTHER" id="PTHR10188:SF8">
    <property type="entry name" value="THREONINE ASPARTASE 1"/>
    <property type="match status" value="1"/>
</dbReference>
<dbReference type="AlphaFoldDB" id="A0A2G5B6K5"/>